<organism evidence="4">
    <name type="scientific">hydrothermal vent metagenome</name>
    <dbReference type="NCBI Taxonomy" id="652676"/>
    <lineage>
        <taxon>unclassified sequences</taxon>
        <taxon>metagenomes</taxon>
        <taxon>ecological metagenomes</taxon>
    </lineage>
</organism>
<protein>
    <recommendedName>
        <fullName evidence="3">Cytochrome c domain-containing protein</fullName>
    </recommendedName>
</protein>
<evidence type="ECO:0000259" key="3">
    <source>
        <dbReference type="PROSITE" id="PS51007"/>
    </source>
</evidence>
<dbReference type="InterPro" id="IPR011429">
    <property type="entry name" value="Cyt_c_Planctomycete-type"/>
</dbReference>
<dbReference type="PROSITE" id="PS51007">
    <property type="entry name" value="CYTC"/>
    <property type="match status" value="1"/>
</dbReference>
<evidence type="ECO:0000256" key="1">
    <source>
        <dbReference type="ARBA" id="ARBA00022723"/>
    </source>
</evidence>
<dbReference type="GO" id="GO:0020037">
    <property type="term" value="F:heme binding"/>
    <property type="evidence" value="ECO:0007669"/>
    <property type="project" value="InterPro"/>
</dbReference>
<evidence type="ECO:0000313" key="4">
    <source>
        <dbReference type="EMBL" id="CUV08521.1"/>
    </source>
</evidence>
<dbReference type="PROSITE" id="PS51257">
    <property type="entry name" value="PROKAR_LIPOPROTEIN"/>
    <property type="match status" value="1"/>
</dbReference>
<dbReference type="PANTHER" id="PTHR35889:SF3">
    <property type="entry name" value="F-BOX DOMAIN-CONTAINING PROTEIN"/>
    <property type="match status" value="1"/>
</dbReference>
<sequence>MFLTKMRKLFITFFLIFFACSDFGTNPKEEKNSGEISYKNDIQPMLNASCINCHGNKGGLSVSAYNNLMKGTSNNGPVVIAKNGAGSLIVKKLQGVASGSRMPPEPVSKWSESKIETIKIWIDQGAKNN</sequence>
<accession>A0A161KGD4</accession>
<dbReference type="GO" id="GO:0046872">
    <property type="term" value="F:metal ion binding"/>
    <property type="evidence" value="ECO:0007669"/>
    <property type="project" value="UniProtKB-KW"/>
</dbReference>
<dbReference type="Pfam" id="PF07635">
    <property type="entry name" value="PSCyt1"/>
    <property type="match status" value="1"/>
</dbReference>
<keyword evidence="2" id="KW-0408">Iron</keyword>
<gene>
    <name evidence="4" type="ORF">MGWOODY_Mmi48</name>
</gene>
<dbReference type="PANTHER" id="PTHR35889">
    <property type="entry name" value="CYCLOINULO-OLIGOSACCHARIDE FRUCTANOTRANSFERASE-RELATED"/>
    <property type="match status" value="1"/>
</dbReference>
<dbReference type="GO" id="GO:0009055">
    <property type="term" value="F:electron transfer activity"/>
    <property type="evidence" value="ECO:0007669"/>
    <property type="project" value="InterPro"/>
</dbReference>
<keyword evidence="1" id="KW-0479">Metal-binding</keyword>
<dbReference type="InterPro" id="IPR009056">
    <property type="entry name" value="Cyt_c-like_dom"/>
</dbReference>
<dbReference type="EMBL" id="FAXC01000081">
    <property type="protein sequence ID" value="CUV08521.1"/>
    <property type="molecule type" value="Genomic_DNA"/>
</dbReference>
<evidence type="ECO:0000256" key="2">
    <source>
        <dbReference type="ARBA" id="ARBA00023004"/>
    </source>
</evidence>
<name>A0A161KGD4_9ZZZZ</name>
<feature type="domain" description="Cytochrome c" evidence="3">
    <location>
        <begin position="29"/>
        <end position="126"/>
    </location>
</feature>
<reference evidence="4" key="1">
    <citation type="submission" date="2015-10" db="EMBL/GenBank/DDBJ databases">
        <authorList>
            <person name="Gilbert D.G."/>
        </authorList>
    </citation>
    <scope>NUCLEOTIDE SEQUENCE</scope>
</reference>
<proteinExistence type="predicted"/>
<dbReference type="AlphaFoldDB" id="A0A161KGD4"/>